<dbReference type="Gene3D" id="2.170.130.10">
    <property type="entry name" value="TonB-dependent receptor, plug domain"/>
    <property type="match status" value="1"/>
</dbReference>
<evidence type="ECO:0000256" key="3">
    <source>
        <dbReference type="ARBA" id="ARBA00022452"/>
    </source>
</evidence>
<dbReference type="Pfam" id="PF13715">
    <property type="entry name" value="CarbopepD_reg_2"/>
    <property type="match status" value="1"/>
</dbReference>
<dbReference type="Gene3D" id="2.60.40.1120">
    <property type="entry name" value="Carboxypeptidase-like, regulatory domain"/>
    <property type="match status" value="1"/>
</dbReference>
<keyword evidence="14" id="KW-1185">Reference proteome</keyword>
<evidence type="ECO:0000256" key="6">
    <source>
        <dbReference type="ARBA" id="ARBA00023004"/>
    </source>
</evidence>
<gene>
    <name evidence="13" type="ORF">SAMN05216167_102405</name>
</gene>
<keyword evidence="3 11" id="KW-1134">Transmembrane beta strand</keyword>
<dbReference type="Pfam" id="PF07715">
    <property type="entry name" value="Plug"/>
    <property type="match status" value="1"/>
</dbReference>
<comment type="similarity">
    <text evidence="11">Belongs to the TonB-dependent receptor family.</text>
</comment>
<dbReference type="STRING" id="662367.SAMN05216167_102405"/>
<organism evidence="13 14">
    <name type="scientific">Spirosoma endophyticum</name>
    <dbReference type="NCBI Taxonomy" id="662367"/>
    <lineage>
        <taxon>Bacteria</taxon>
        <taxon>Pseudomonadati</taxon>
        <taxon>Bacteroidota</taxon>
        <taxon>Cytophagia</taxon>
        <taxon>Cytophagales</taxon>
        <taxon>Cytophagaceae</taxon>
        <taxon>Spirosoma</taxon>
    </lineage>
</organism>
<keyword evidence="4" id="KW-0410">Iron transport</keyword>
<dbReference type="InterPro" id="IPR012910">
    <property type="entry name" value="Plug_dom"/>
</dbReference>
<dbReference type="EMBL" id="FOLQ01000002">
    <property type="protein sequence ID" value="SFC78549.1"/>
    <property type="molecule type" value="Genomic_DNA"/>
</dbReference>
<dbReference type="InterPro" id="IPR037066">
    <property type="entry name" value="Plug_dom_sf"/>
</dbReference>
<dbReference type="GO" id="GO:0009279">
    <property type="term" value="C:cell outer membrane"/>
    <property type="evidence" value="ECO:0007669"/>
    <property type="project" value="UniProtKB-SubCell"/>
</dbReference>
<dbReference type="SUPFAM" id="SSF56935">
    <property type="entry name" value="Porins"/>
    <property type="match status" value="1"/>
</dbReference>
<proteinExistence type="inferred from homology"/>
<evidence type="ECO:0000256" key="7">
    <source>
        <dbReference type="ARBA" id="ARBA00023065"/>
    </source>
</evidence>
<dbReference type="InterPro" id="IPR039426">
    <property type="entry name" value="TonB-dep_rcpt-like"/>
</dbReference>
<keyword evidence="6" id="KW-0408">Iron</keyword>
<feature type="domain" description="TonB-dependent receptor plug" evidence="12">
    <location>
        <begin position="153"/>
        <end position="251"/>
    </location>
</feature>
<dbReference type="Gene3D" id="2.40.170.20">
    <property type="entry name" value="TonB-dependent receptor, beta-barrel domain"/>
    <property type="match status" value="1"/>
</dbReference>
<dbReference type="PROSITE" id="PS52016">
    <property type="entry name" value="TONB_DEPENDENT_REC_3"/>
    <property type="match status" value="1"/>
</dbReference>
<comment type="subcellular location">
    <subcellularLocation>
        <location evidence="1 11">Cell outer membrane</location>
        <topology evidence="1 11">Multi-pass membrane protein</topology>
    </subcellularLocation>
</comment>
<keyword evidence="8" id="KW-0798">TonB box</keyword>
<dbReference type="InterPro" id="IPR036942">
    <property type="entry name" value="Beta-barrel_TonB_sf"/>
</dbReference>
<reference evidence="13 14" key="1">
    <citation type="submission" date="2016-10" db="EMBL/GenBank/DDBJ databases">
        <authorList>
            <person name="de Groot N.N."/>
        </authorList>
    </citation>
    <scope>NUCLEOTIDE SEQUENCE [LARGE SCALE GENOMIC DNA]</scope>
    <source>
        <strain evidence="13 14">DSM 26130</strain>
    </source>
</reference>
<accession>A0A1I1LZJ7</accession>
<dbReference type="InterPro" id="IPR023997">
    <property type="entry name" value="TonB-dep_OMP_SusC/RagA_CS"/>
</dbReference>
<keyword evidence="10 11" id="KW-0998">Cell outer membrane</keyword>
<evidence type="ECO:0000256" key="10">
    <source>
        <dbReference type="ARBA" id="ARBA00023237"/>
    </source>
</evidence>
<dbReference type="Proteomes" id="UP000198598">
    <property type="component" value="Unassembled WGS sequence"/>
</dbReference>
<evidence type="ECO:0000313" key="13">
    <source>
        <dbReference type="EMBL" id="SFC78549.1"/>
    </source>
</evidence>
<evidence type="ECO:0000256" key="8">
    <source>
        <dbReference type="ARBA" id="ARBA00023077"/>
    </source>
</evidence>
<dbReference type="PANTHER" id="PTHR32552">
    <property type="entry name" value="FERRICHROME IRON RECEPTOR-RELATED"/>
    <property type="match status" value="1"/>
</dbReference>
<evidence type="ECO:0000313" key="14">
    <source>
        <dbReference type="Proteomes" id="UP000198598"/>
    </source>
</evidence>
<evidence type="ECO:0000256" key="4">
    <source>
        <dbReference type="ARBA" id="ARBA00022496"/>
    </source>
</evidence>
<keyword evidence="5 11" id="KW-0812">Transmembrane</keyword>
<dbReference type="NCBIfam" id="TIGR04057">
    <property type="entry name" value="SusC_RagA_signa"/>
    <property type="match status" value="1"/>
</dbReference>
<dbReference type="PANTHER" id="PTHR32552:SF81">
    <property type="entry name" value="TONB-DEPENDENT OUTER MEMBRANE RECEPTOR"/>
    <property type="match status" value="1"/>
</dbReference>
<dbReference type="InterPro" id="IPR008969">
    <property type="entry name" value="CarboxyPept-like_regulatory"/>
</dbReference>
<dbReference type="InterPro" id="IPR023996">
    <property type="entry name" value="TonB-dep_OMP_SusC/RagA"/>
</dbReference>
<evidence type="ECO:0000259" key="12">
    <source>
        <dbReference type="Pfam" id="PF07715"/>
    </source>
</evidence>
<evidence type="ECO:0000256" key="2">
    <source>
        <dbReference type="ARBA" id="ARBA00022448"/>
    </source>
</evidence>
<keyword evidence="9 11" id="KW-0472">Membrane</keyword>
<dbReference type="SUPFAM" id="SSF49464">
    <property type="entry name" value="Carboxypeptidase regulatory domain-like"/>
    <property type="match status" value="1"/>
</dbReference>
<evidence type="ECO:0000256" key="5">
    <source>
        <dbReference type="ARBA" id="ARBA00022692"/>
    </source>
</evidence>
<keyword evidence="2 11" id="KW-0813">Transport</keyword>
<name>A0A1I1LZJ7_9BACT</name>
<sequence length="1059" mass="117198">MVHIVQVCRPFRTLARRFSVQLLLIIFCLPALSVQARSRPDKITHPIVLLTDDGPSADITVTGTVNDVKTNTPIPGVNVTIKGTTRGATTDALGKYRIVVANSTDVLVFSFIGYVTREEPVGNRTEINVTIADDQKQLDEVVVTALGVKREERSLGYAVQKVSGNTLQTVKGLNAATSLTGRVAGLWIRNSTEFNEAPTLSLRGETPLLVIDGVPYGNMNIGNIPQDDIESIDVLKGPTAAALYGSRGGSGAVIVTTKRGAGSKGLTVTVNSNNMVNAGFLMLPEAQHSYSAGLGGVYDPTDYVWGQKLDIGKRAMQWNPIFKQMEDQELTSRGRNNFNDFLVPGVVSNNNISISQSGENGSFRVSLTHIYNKGQFPNLKSNAMNFSVSGEMKIGNKFTLQSQAGYNRKTAPQISGAGYTAQGYIYNILVWMGSEYDLSQYKDNYWLVPNEQQNWHYKAWYDNPYLMAYEKLNGIEQNKVNTNLTATYEVFPGAKIIVRPGFDAFFNNETRRNPPNILSTRGWTANGLYSINQRNGYSFNGDALLTYNKTIGKLDIDALAGGTIYTYGNKELYSSTRGGIVVPGYYSLNNSIERPDVIVNPVYNDDPLTPYGKKQVNSLYGKVTLSYMNSLFLDVTGRNDWSSTMPQNSRSYFYPSVAGSVVLSELVKMPTGLDFLKLRGSWTLSKTDLRVFANNQTYSTTTADWDNLNSAAYPLAIRNSVVNPETNRTWEIGTSAYFLGKRFKLDVAYFNKYNYNIQRFASISPGSGFTSTLINTGETYVRRGVEVTVDATLIKKGRFQWDATANYSYNHRYFKNLDPVYSANNLWTKVGGRTDTYTGRTWITDPAGNVVHQASGLPLASNYNYLYGYTDPVALVGFANSIRWNNFQIGLRFDGRIGGFLNNYSSYKMWDTGSHPDSDNQYRYDEVVNGNKSYVGQGVKVIGGTITYDNLGQITSDTREFAPNDTKVSYQSYARSYGDGTRGVTNATFIKLREVSIGYTLPSAFASRIGARSASISLTGQNVWMWTKAFRFADPDKASDTELTSPSVRYVGANIQLTF</sequence>
<dbReference type="RefSeq" id="WP_093824369.1">
    <property type="nucleotide sequence ID" value="NZ_FOLQ01000002.1"/>
</dbReference>
<dbReference type="GO" id="GO:0006826">
    <property type="term" value="P:iron ion transport"/>
    <property type="evidence" value="ECO:0007669"/>
    <property type="project" value="UniProtKB-KW"/>
</dbReference>
<dbReference type="NCBIfam" id="TIGR04056">
    <property type="entry name" value="OMP_RagA_SusC"/>
    <property type="match status" value="1"/>
</dbReference>
<evidence type="ECO:0000256" key="9">
    <source>
        <dbReference type="ARBA" id="ARBA00023136"/>
    </source>
</evidence>
<protein>
    <submittedName>
        <fullName evidence="13">TonB-linked outer membrane protein, SusC/RagA family</fullName>
    </submittedName>
</protein>
<dbReference type="OrthoDB" id="9768177at2"/>
<keyword evidence="7" id="KW-0406">Ion transport</keyword>
<evidence type="ECO:0000256" key="11">
    <source>
        <dbReference type="PROSITE-ProRule" id="PRU01360"/>
    </source>
</evidence>
<evidence type="ECO:0000256" key="1">
    <source>
        <dbReference type="ARBA" id="ARBA00004571"/>
    </source>
</evidence>
<dbReference type="AlphaFoldDB" id="A0A1I1LZJ7"/>